<organism evidence="1 2">
    <name type="scientific">Geodia barretti</name>
    <name type="common">Barrett's horny sponge</name>
    <dbReference type="NCBI Taxonomy" id="519541"/>
    <lineage>
        <taxon>Eukaryota</taxon>
        <taxon>Metazoa</taxon>
        <taxon>Porifera</taxon>
        <taxon>Demospongiae</taxon>
        <taxon>Heteroscleromorpha</taxon>
        <taxon>Tetractinellida</taxon>
        <taxon>Astrophorina</taxon>
        <taxon>Geodiidae</taxon>
        <taxon>Geodia</taxon>
    </lineage>
</organism>
<comment type="caution">
    <text evidence="1">The sequence shown here is derived from an EMBL/GenBank/DDBJ whole genome shotgun (WGS) entry which is preliminary data.</text>
</comment>
<gene>
    <name evidence="1" type="ORF">GBAR_LOCUS18970</name>
</gene>
<evidence type="ECO:0000313" key="1">
    <source>
        <dbReference type="EMBL" id="CAI8033626.1"/>
    </source>
</evidence>
<evidence type="ECO:0000313" key="2">
    <source>
        <dbReference type="Proteomes" id="UP001174909"/>
    </source>
</evidence>
<dbReference type="EMBL" id="CASHTH010002682">
    <property type="protein sequence ID" value="CAI8033626.1"/>
    <property type="molecule type" value="Genomic_DNA"/>
</dbReference>
<accession>A0AA35WYT7</accession>
<dbReference type="Proteomes" id="UP001174909">
    <property type="component" value="Unassembled WGS sequence"/>
</dbReference>
<protein>
    <submittedName>
        <fullName evidence="1">Calcium uniporter protein, mitochondrial</fullName>
    </submittedName>
</protein>
<name>A0AA35WYT7_GEOBA</name>
<dbReference type="AlphaFoldDB" id="A0AA35WYT7"/>
<reference evidence="1" key="1">
    <citation type="submission" date="2023-03" db="EMBL/GenBank/DDBJ databases">
        <authorList>
            <person name="Steffen K."/>
            <person name="Cardenas P."/>
        </authorList>
    </citation>
    <scope>NUCLEOTIDE SEQUENCE</scope>
</reference>
<proteinExistence type="predicted"/>
<sequence>MALRLLALRKRILDFPASGLASRITRAYSTLPYSRETVEVGVRGGFPVLSLPLPSRNETCDFVLRHFFLQTVAHVTSSIRNEDPGMRVEGHRMAGSTPLGLLLQSEFDLQINDIKYRIRPPSDVLLPSDSSKTFEELKTEVSKLYITTQCP</sequence>
<keyword evidence="2" id="KW-1185">Reference proteome</keyword>